<evidence type="ECO:0008006" key="3">
    <source>
        <dbReference type="Google" id="ProtNLM"/>
    </source>
</evidence>
<reference evidence="1 2" key="1">
    <citation type="submission" date="2021-03" db="EMBL/GenBank/DDBJ databases">
        <title>Fibrella sp. HMF5405 genome sequencing and assembly.</title>
        <authorList>
            <person name="Kang H."/>
            <person name="Kim H."/>
            <person name="Bae S."/>
            <person name="Joh K."/>
        </authorList>
    </citation>
    <scope>NUCLEOTIDE SEQUENCE [LARGE SCALE GENOMIC DNA]</scope>
    <source>
        <strain evidence="1 2">HMF5405</strain>
    </source>
</reference>
<dbReference type="RefSeq" id="WP_207331057.1">
    <property type="nucleotide sequence ID" value="NZ_JAFMYW010000007.1"/>
</dbReference>
<keyword evidence="2" id="KW-1185">Reference proteome</keyword>
<organism evidence="1 2">
    <name type="scientific">Fibrella forsythiae</name>
    <dbReference type="NCBI Taxonomy" id="2817061"/>
    <lineage>
        <taxon>Bacteria</taxon>
        <taxon>Pseudomonadati</taxon>
        <taxon>Bacteroidota</taxon>
        <taxon>Cytophagia</taxon>
        <taxon>Cytophagales</taxon>
        <taxon>Spirosomataceae</taxon>
        <taxon>Fibrella</taxon>
    </lineage>
</organism>
<gene>
    <name evidence="1" type="ORF">J2I46_21120</name>
</gene>
<sequence length="123" mass="13369">MPPWRCIHSSPWAVDDVDPRVAAIVANTIGIDSHNHIDVPFVAAEVPGPSLDLTSDLKRSGLSAICMTFAVDRPALVNPGDAYERFKNAMASMNEQLAQNGVKRSLNLADLRAAHQKRQPTVI</sequence>
<name>A0ABS3JM65_9BACT</name>
<proteinExistence type="predicted"/>
<comment type="caution">
    <text evidence="1">The sequence shown here is derived from an EMBL/GenBank/DDBJ whole genome shotgun (WGS) entry which is preliminary data.</text>
</comment>
<dbReference type="Proteomes" id="UP000664628">
    <property type="component" value="Unassembled WGS sequence"/>
</dbReference>
<evidence type="ECO:0000313" key="1">
    <source>
        <dbReference type="EMBL" id="MBO0951100.1"/>
    </source>
</evidence>
<accession>A0ABS3JM65</accession>
<protein>
    <recommendedName>
        <fullName evidence="3">Amidohydrolase-related domain-containing protein</fullName>
    </recommendedName>
</protein>
<dbReference type="EMBL" id="JAFMYW010000007">
    <property type="protein sequence ID" value="MBO0951100.1"/>
    <property type="molecule type" value="Genomic_DNA"/>
</dbReference>
<evidence type="ECO:0000313" key="2">
    <source>
        <dbReference type="Proteomes" id="UP000664628"/>
    </source>
</evidence>